<keyword evidence="3" id="KW-0732">Signal</keyword>
<evidence type="ECO:0000256" key="3">
    <source>
        <dbReference type="SAM" id="SignalP"/>
    </source>
</evidence>
<dbReference type="SMART" id="SM00173">
    <property type="entry name" value="RAS"/>
    <property type="match status" value="1"/>
</dbReference>
<dbReference type="Gene3D" id="3.40.50.300">
    <property type="entry name" value="P-loop containing nucleotide triphosphate hydrolases"/>
    <property type="match status" value="1"/>
</dbReference>
<dbReference type="SMART" id="SM00175">
    <property type="entry name" value="RAB"/>
    <property type="match status" value="1"/>
</dbReference>
<feature type="signal peptide" evidence="3">
    <location>
        <begin position="1"/>
        <end position="22"/>
    </location>
</feature>
<dbReference type="AlphaFoldDB" id="A0A8H4W751"/>
<dbReference type="GO" id="GO:0003924">
    <property type="term" value="F:GTPase activity"/>
    <property type="evidence" value="ECO:0007669"/>
    <property type="project" value="InterPro"/>
</dbReference>
<dbReference type="OrthoDB" id="19923at2759"/>
<reference evidence="4 5" key="1">
    <citation type="submission" date="2020-03" db="EMBL/GenBank/DDBJ databases">
        <title>Draft Genome Sequence of Cudoniella acicularis.</title>
        <authorList>
            <person name="Buettner E."/>
            <person name="Kellner H."/>
        </authorList>
    </citation>
    <scope>NUCLEOTIDE SEQUENCE [LARGE SCALE GENOMIC DNA]</scope>
    <source>
        <strain evidence="4 5">DSM 108380</strain>
    </source>
</reference>
<dbReference type="EMBL" id="JAAMPI010000206">
    <property type="protein sequence ID" value="KAF4634125.1"/>
    <property type="molecule type" value="Genomic_DNA"/>
</dbReference>
<dbReference type="GO" id="GO:0005525">
    <property type="term" value="F:GTP binding"/>
    <property type="evidence" value="ECO:0007669"/>
    <property type="project" value="UniProtKB-KW"/>
</dbReference>
<dbReference type="Proteomes" id="UP000566819">
    <property type="component" value="Unassembled WGS sequence"/>
</dbReference>
<keyword evidence="1" id="KW-0547">Nucleotide-binding</keyword>
<evidence type="ECO:0000313" key="5">
    <source>
        <dbReference type="Proteomes" id="UP000566819"/>
    </source>
</evidence>
<dbReference type="InterPro" id="IPR001806">
    <property type="entry name" value="Small_GTPase"/>
</dbReference>
<dbReference type="SUPFAM" id="SSF52540">
    <property type="entry name" value="P-loop containing nucleoside triphosphate hydrolases"/>
    <property type="match status" value="1"/>
</dbReference>
<accession>A0A8H4W751</accession>
<dbReference type="InterPro" id="IPR027417">
    <property type="entry name" value="P-loop_NTPase"/>
</dbReference>
<comment type="caution">
    <text evidence="4">The sequence shown here is derived from an EMBL/GenBank/DDBJ whole genome shotgun (WGS) entry which is preliminary data.</text>
</comment>
<sequence>MDPLSVMASVVGLLAAAGQVASILSNVRSSIKEAPRSIDRILPQVNELQSCFSAIHNLLIGIETAPTRRISMIQVDHLRATLTEAVLTFSELEELLTPRVPGSDISMLERIKWAWNEDTVSSIVGRLERHKSSLSLMLNIVQSSDLDANQSLQGLERLMEQLVSDNWEIRRRLWSLEDRLESQSILTTCFRNGKNVKVLEGEEHNSDVVAGPSQPRQSYDASSGYRLPFEVDLNTSRVYKRTQLYESDASFTSSAVRTHAWSVFSGLSLSQVSAISAIALPVYSYDVFNTEWYGFVFFEDHVIPRGLGKSVQSIPTAEGTGDTLTLNSSPKPSLSTLSPVIHKGREMSKIQSISISAASTSKPPNPLYKLVVLGGDNVGKVELTRRLNLQQHFEYNDANTIGSFRREAVIDGLGCTLEVLDTTGYEGYTSLRDLYLREGDGFVLVYSITSRRSFTLVSKSFNQVSRIKEVEKQPLAILLVGNNSDRVTEREVATLEGHALARELRCGFVEASAKNDINVEKAFYDVIRQIRAEQVQRQEEARRVRREVEMRAGSINYRRHDKILLF</sequence>
<dbReference type="PROSITE" id="PS51419">
    <property type="entry name" value="RAB"/>
    <property type="match status" value="1"/>
</dbReference>
<dbReference type="SMART" id="SM00174">
    <property type="entry name" value="RHO"/>
    <property type="match status" value="1"/>
</dbReference>
<keyword evidence="5" id="KW-1185">Reference proteome</keyword>
<proteinExistence type="predicted"/>
<gene>
    <name evidence="4" type="ORF">G7Y89_g3974</name>
</gene>
<dbReference type="InterPro" id="IPR020849">
    <property type="entry name" value="Small_GTPase_Ras-type"/>
</dbReference>
<protein>
    <submittedName>
        <fullName evidence="4">Uncharacterized protein</fullName>
    </submittedName>
</protein>
<feature type="chain" id="PRO_5034966294" evidence="3">
    <location>
        <begin position="23"/>
        <end position="566"/>
    </location>
</feature>
<organism evidence="4 5">
    <name type="scientific">Cudoniella acicularis</name>
    <dbReference type="NCBI Taxonomy" id="354080"/>
    <lineage>
        <taxon>Eukaryota</taxon>
        <taxon>Fungi</taxon>
        <taxon>Dikarya</taxon>
        <taxon>Ascomycota</taxon>
        <taxon>Pezizomycotina</taxon>
        <taxon>Leotiomycetes</taxon>
        <taxon>Helotiales</taxon>
        <taxon>Tricladiaceae</taxon>
        <taxon>Cudoniella</taxon>
    </lineage>
</organism>
<dbReference type="GO" id="GO:0016020">
    <property type="term" value="C:membrane"/>
    <property type="evidence" value="ECO:0007669"/>
    <property type="project" value="InterPro"/>
</dbReference>
<dbReference type="PRINTS" id="PR00449">
    <property type="entry name" value="RASTRNSFRMNG"/>
</dbReference>
<name>A0A8H4W751_9HELO</name>
<dbReference type="Pfam" id="PF00071">
    <property type="entry name" value="Ras"/>
    <property type="match status" value="1"/>
</dbReference>
<evidence type="ECO:0000256" key="1">
    <source>
        <dbReference type="ARBA" id="ARBA00022741"/>
    </source>
</evidence>
<dbReference type="InterPro" id="IPR005225">
    <property type="entry name" value="Small_GTP-bd"/>
</dbReference>
<dbReference type="NCBIfam" id="TIGR00231">
    <property type="entry name" value="small_GTP"/>
    <property type="match status" value="1"/>
</dbReference>
<dbReference type="PROSITE" id="PS51421">
    <property type="entry name" value="RAS"/>
    <property type="match status" value="1"/>
</dbReference>
<dbReference type="PANTHER" id="PTHR24070">
    <property type="entry name" value="RAS, DI-RAS, AND RHEB FAMILY MEMBERS OF SMALL GTPASE SUPERFAMILY"/>
    <property type="match status" value="1"/>
</dbReference>
<keyword evidence="2" id="KW-0342">GTP-binding</keyword>
<evidence type="ECO:0000256" key="2">
    <source>
        <dbReference type="ARBA" id="ARBA00023134"/>
    </source>
</evidence>
<evidence type="ECO:0000313" key="4">
    <source>
        <dbReference type="EMBL" id="KAF4634125.1"/>
    </source>
</evidence>
<dbReference type="GO" id="GO:0007165">
    <property type="term" value="P:signal transduction"/>
    <property type="evidence" value="ECO:0007669"/>
    <property type="project" value="InterPro"/>
</dbReference>